<dbReference type="EMBL" id="MU006791">
    <property type="protein sequence ID" value="KAF2638093.1"/>
    <property type="molecule type" value="Genomic_DNA"/>
</dbReference>
<dbReference type="PANTHER" id="PTHR48022:SF2">
    <property type="entry name" value="PLASTIDIC GLUCOSE TRANSPORTER 4"/>
    <property type="match status" value="1"/>
</dbReference>
<dbReference type="Gene3D" id="1.20.1250.20">
    <property type="entry name" value="MFS general substrate transporter like domains"/>
    <property type="match status" value="1"/>
</dbReference>
<feature type="transmembrane region" description="Helical" evidence="8">
    <location>
        <begin position="335"/>
        <end position="356"/>
    </location>
</feature>
<feature type="transmembrane region" description="Helical" evidence="8">
    <location>
        <begin position="186"/>
        <end position="207"/>
    </location>
</feature>
<dbReference type="InterPro" id="IPR003663">
    <property type="entry name" value="Sugar/inositol_transpt"/>
</dbReference>
<keyword evidence="3 7" id="KW-0813">Transport</keyword>
<evidence type="ECO:0000256" key="7">
    <source>
        <dbReference type="RuleBase" id="RU003346"/>
    </source>
</evidence>
<dbReference type="NCBIfam" id="TIGR00879">
    <property type="entry name" value="SP"/>
    <property type="match status" value="1"/>
</dbReference>
<organism evidence="10 11">
    <name type="scientific">Massarina eburnea CBS 473.64</name>
    <dbReference type="NCBI Taxonomy" id="1395130"/>
    <lineage>
        <taxon>Eukaryota</taxon>
        <taxon>Fungi</taxon>
        <taxon>Dikarya</taxon>
        <taxon>Ascomycota</taxon>
        <taxon>Pezizomycotina</taxon>
        <taxon>Dothideomycetes</taxon>
        <taxon>Pleosporomycetidae</taxon>
        <taxon>Pleosporales</taxon>
        <taxon>Massarineae</taxon>
        <taxon>Massarinaceae</taxon>
        <taxon>Massarina</taxon>
    </lineage>
</organism>
<comment type="similarity">
    <text evidence="2 7">Belongs to the major facilitator superfamily. Sugar transporter (TC 2.A.1.1) family.</text>
</comment>
<dbReference type="GO" id="GO:0005351">
    <property type="term" value="F:carbohydrate:proton symporter activity"/>
    <property type="evidence" value="ECO:0007669"/>
    <property type="project" value="TreeGrafter"/>
</dbReference>
<feature type="transmembrane region" description="Helical" evidence="8">
    <location>
        <begin position="154"/>
        <end position="174"/>
    </location>
</feature>
<feature type="transmembrane region" description="Helical" evidence="8">
    <location>
        <begin position="403"/>
        <end position="426"/>
    </location>
</feature>
<dbReference type="InterPro" id="IPR050360">
    <property type="entry name" value="MFS_Sugar_Transporters"/>
</dbReference>
<feature type="transmembrane region" description="Helical" evidence="8">
    <location>
        <begin position="368"/>
        <end position="391"/>
    </location>
</feature>
<dbReference type="AlphaFoldDB" id="A0A6A6RUN9"/>
<dbReference type="Pfam" id="PF00083">
    <property type="entry name" value="Sugar_tr"/>
    <property type="match status" value="1"/>
</dbReference>
<dbReference type="InterPro" id="IPR005828">
    <property type="entry name" value="MFS_sugar_transport-like"/>
</dbReference>
<dbReference type="InterPro" id="IPR020846">
    <property type="entry name" value="MFS_dom"/>
</dbReference>
<feature type="transmembrane region" description="Helical" evidence="8">
    <location>
        <begin position="308"/>
        <end position="328"/>
    </location>
</feature>
<feature type="transmembrane region" description="Helical" evidence="8">
    <location>
        <begin position="65"/>
        <end position="84"/>
    </location>
</feature>
<evidence type="ECO:0000256" key="8">
    <source>
        <dbReference type="SAM" id="Phobius"/>
    </source>
</evidence>
<evidence type="ECO:0000259" key="9">
    <source>
        <dbReference type="PROSITE" id="PS50850"/>
    </source>
</evidence>
<evidence type="ECO:0000256" key="6">
    <source>
        <dbReference type="ARBA" id="ARBA00023136"/>
    </source>
</evidence>
<dbReference type="InterPro" id="IPR036259">
    <property type="entry name" value="MFS_trans_sf"/>
</dbReference>
<dbReference type="FunFam" id="1.20.1250.20:FF:000078">
    <property type="entry name" value="MFS maltose transporter, putative"/>
    <property type="match status" value="1"/>
</dbReference>
<dbReference type="PANTHER" id="PTHR48022">
    <property type="entry name" value="PLASTIDIC GLUCOSE TRANSPORTER 4"/>
    <property type="match status" value="1"/>
</dbReference>
<evidence type="ECO:0000313" key="11">
    <source>
        <dbReference type="Proteomes" id="UP000799753"/>
    </source>
</evidence>
<name>A0A6A6RUN9_9PLEO</name>
<evidence type="ECO:0000256" key="5">
    <source>
        <dbReference type="ARBA" id="ARBA00022989"/>
    </source>
</evidence>
<dbReference type="Proteomes" id="UP000799753">
    <property type="component" value="Unassembled WGS sequence"/>
</dbReference>
<dbReference type="PROSITE" id="PS50850">
    <property type="entry name" value="MFS"/>
    <property type="match status" value="1"/>
</dbReference>
<comment type="subcellular location">
    <subcellularLocation>
        <location evidence="1">Membrane</location>
        <topology evidence="1">Multi-pass membrane protein</topology>
    </subcellularLocation>
</comment>
<evidence type="ECO:0000313" key="10">
    <source>
        <dbReference type="EMBL" id="KAF2638093.1"/>
    </source>
</evidence>
<reference evidence="10" key="1">
    <citation type="journal article" date="2020" name="Stud. Mycol.">
        <title>101 Dothideomycetes genomes: a test case for predicting lifestyles and emergence of pathogens.</title>
        <authorList>
            <person name="Haridas S."/>
            <person name="Albert R."/>
            <person name="Binder M."/>
            <person name="Bloem J."/>
            <person name="Labutti K."/>
            <person name="Salamov A."/>
            <person name="Andreopoulos B."/>
            <person name="Baker S."/>
            <person name="Barry K."/>
            <person name="Bills G."/>
            <person name="Bluhm B."/>
            <person name="Cannon C."/>
            <person name="Castanera R."/>
            <person name="Culley D."/>
            <person name="Daum C."/>
            <person name="Ezra D."/>
            <person name="Gonzalez J."/>
            <person name="Henrissat B."/>
            <person name="Kuo A."/>
            <person name="Liang C."/>
            <person name="Lipzen A."/>
            <person name="Lutzoni F."/>
            <person name="Magnuson J."/>
            <person name="Mondo S."/>
            <person name="Nolan M."/>
            <person name="Ohm R."/>
            <person name="Pangilinan J."/>
            <person name="Park H.-J."/>
            <person name="Ramirez L."/>
            <person name="Alfaro M."/>
            <person name="Sun H."/>
            <person name="Tritt A."/>
            <person name="Yoshinaga Y."/>
            <person name="Zwiers L.-H."/>
            <person name="Turgeon B."/>
            <person name="Goodwin S."/>
            <person name="Spatafora J."/>
            <person name="Crous P."/>
            <person name="Grigoriev I."/>
        </authorList>
    </citation>
    <scope>NUCLEOTIDE SEQUENCE</scope>
    <source>
        <strain evidence="10">CBS 473.64</strain>
    </source>
</reference>
<feature type="domain" description="Major facilitator superfamily (MFS) profile" evidence="9">
    <location>
        <begin position="19"/>
        <end position="460"/>
    </location>
</feature>
<evidence type="ECO:0000256" key="4">
    <source>
        <dbReference type="ARBA" id="ARBA00022692"/>
    </source>
</evidence>
<dbReference type="SUPFAM" id="SSF103473">
    <property type="entry name" value="MFS general substrate transporter"/>
    <property type="match status" value="1"/>
</dbReference>
<evidence type="ECO:0000256" key="3">
    <source>
        <dbReference type="ARBA" id="ARBA00022448"/>
    </source>
</evidence>
<feature type="transmembrane region" description="Helical" evidence="8">
    <location>
        <begin position="438"/>
        <end position="456"/>
    </location>
</feature>
<protein>
    <submittedName>
        <fullName evidence="10">General substrate transporter</fullName>
    </submittedName>
</protein>
<keyword evidence="4 8" id="KW-0812">Transmembrane</keyword>
<dbReference type="OrthoDB" id="6612291at2759"/>
<keyword evidence="6 8" id="KW-0472">Membrane</keyword>
<evidence type="ECO:0000256" key="1">
    <source>
        <dbReference type="ARBA" id="ARBA00004141"/>
    </source>
</evidence>
<evidence type="ECO:0000256" key="2">
    <source>
        <dbReference type="ARBA" id="ARBA00010992"/>
    </source>
</evidence>
<accession>A0A6A6RUN9</accession>
<keyword evidence="5 8" id="KW-1133">Transmembrane helix</keyword>
<dbReference type="GO" id="GO:0016020">
    <property type="term" value="C:membrane"/>
    <property type="evidence" value="ECO:0007669"/>
    <property type="project" value="UniProtKB-SubCell"/>
</dbReference>
<keyword evidence="11" id="KW-1185">Reference proteome</keyword>
<sequence length="501" mass="55894">MASLFAEKARYFNPTLALSVTLIAVSTFNYGFDNQAFATTQSMDPFTRRFGVYDEKTKDWILEPYWLSLFNSLNYIGFAAGVFAGSLVSSRWGRKWCMFGMSCYALITATISVTSQTREQIMAARVLNYIYVGMELSVVPTFQSEIVPAPVRGLVVGSYQFSLVLGGLVINSICYRTSSLPDDRAWRIPIGLFYLVPSIVLSLIWFVPESPRWLLRQDRIEEARSNLQRLRSGAFSDDEIEAEFHDLCTALEKEEEQGTFVELFQGINLKRSFIVAGVNFFQQTTGQAFVSQYGAVYVRSLKLMNPSLFSMCGSAVSLVTISLSLLVTDRFGRRTLLMVSSIMMAAVLLSFGGLGIEQPVPVPRKRGLVGLMLVFAIAGGSGWLPLTYVVATEVSALRLRDHSARFGFGVNVLFNFLVSFSVPYLISDQYAALNSKVGFIFGSIAMLAFVFVWLCVPECKGKTLEQIDTLFQRGTRMRDFSKGVGERYDEDEKTIDVSVKA</sequence>
<feature type="transmembrane region" description="Helical" evidence="8">
    <location>
        <begin position="96"/>
        <end position="115"/>
    </location>
</feature>
<gene>
    <name evidence="10" type="ORF">P280DRAFT_90944</name>
</gene>
<proteinExistence type="inferred from homology"/>
<feature type="transmembrane region" description="Helical" evidence="8">
    <location>
        <begin position="12"/>
        <end position="32"/>
    </location>
</feature>